<dbReference type="InterPro" id="IPR000073">
    <property type="entry name" value="AB_hydrolase_1"/>
</dbReference>
<evidence type="ECO:0000259" key="2">
    <source>
        <dbReference type="Pfam" id="PF00561"/>
    </source>
</evidence>
<dbReference type="GeneID" id="56475554"/>
<keyword evidence="1 3" id="KW-0378">Hydrolase</keyword>
<dbReference type="GO" id="GO:0016787">
    <property type="term" value="F:hydrolase activity"/>
    <property type="evidence" value="ECO:0007669"/>
    <property type="project" value="UniProtKB-KW"/>
</dbReference>
<dbReference type="Pfam" id="PF00561">
    <property type="entry name" value="Abhydrolase_1"/>
    <property type="match status" value="1"/>
</dbReference>
<reference evidence="3 4" key="1">
    <citation type="submission" date="2016-10" db="EMBL/GenBank/DDBJ databases">
        <title>The whole genome sequencing and assembly of Bacillus simplex DSM 1321 strain.</title>
        <authorList>
            <person name="Park M.-K."/>
            <person name="Lee Y.-J."/>
            <person name="Yi H."/>
            <person name="Bahn Y.-S."/>
            <person name="Kim J.F."/>
            <person name="Lee D.-W."/>
        </authorList>
    </citation>
    <scope>NUCLEOTIDE SEQUENCE [LARGE SCALE GENOMIC DNA]</scope>
    <source>
        <strain evidence="3 4">DSM 1321</strain>
    </source>
</reference>
<dbReference type="Gene3D" id="3.40.50.1820">
    <property type="entry name" value="alpha/beta hydrolase"/>
    <property type="match status" value="1"/>
</dbReference>
<protein>
    <submittedName>
        <fullName evidence="3">Alpha/beta hydrolase</fullName>
    </submittedName>
</protein>
<dbReference type="EMBL" id="CP017704">
    <property type="protein sequence ID" value="ASS96446.1"/>
    <property type="molecule type" value="Genomic_DNA"/>
</dbReference>
<dbReference type="Proteomes" id="UP000214618">
    <property type="component" value="Chromosome"/>
</dbReference>
<dbReference type="OrthoDB" id="252464at2"/>
<proteinExistence type="predicted"/>
<dbReference type="InterPro" id="IPR029058">
    <property type="entry name" value="AB_hydrolase_fold"/>
</dbReference>
<dbReference type="GO" id="GO:0016020">
    <property type="term" value="C:membrane"/>
    <property type="evidence" value="ECO:0007669"/>
    <property type="project" value="TreeGrafter"/>
</dbReference>
<dbReference type="PANTHER" id="PTHR43798:SF31">
    <property type="entry name" value="AB HYDROLASE SUPERFAMILY PROTEIN YCLE"/>
    <property type="match status" value="1"/>
</dbReference>
<organism evidence="3 4">
    <name type="scientific">Peribacillus simplex NBRC 15720 = DSM 1321</name>
    <dbReference type="NCBI Taxonomy" id="1349754"/>
    <lineage>
        <taxon>Bacteria</taxon>
        <taxon>Bacillati</taxon>
        <taxon>Bacillota</taxon>
        <taxon>Bacilli</taxon>
        <taxon>Bacillales</taxon>
        <taxon>Bacillaceae</taxon>
        <taxon>Peribacillus</taxon>
    </lineage>
</organism>
<name>A0A223EMK7_9BACI</name>
<dbReference type="AlphaFoldDB" id="A0A223EMK7"/>
<gene>
    <name evidence="3" type="ORF">BS1321_22500</name>
</gene>
<evidence type="ECO:0000313" key="4">
    <source>
        <dbReference type="Proteomes" id="UP000214618"/>
    </source>
</evidence>
<dbReference type="SUPFAM" id="SSF53474">
    <property type="entry name" value="alpha/beta-Hydrolases"/>
    <property type="match status" value="1"/>
</dbReference>
<sequence length="254" mass="27898">MTDNSKLSYIDTGKGNQTLLFIHGFCGSHEYWSDIIAELKDEYRVIAVDLRGHGASEEIEGSFSIEDMAADIASFLDELEIGQVYMFGHSLGGYITLAFAERFPGKLSGFSLVHSTAFPDDETGKAGRLKSVEKIESEGIPAFIDGLIPKLFANSDDPNIDHTKEIGYITSEIGAIGSLHAMRNRIDRNHVLKDTQLPILLVAGEQDKVIPVEKTFSVKGSHINEVILKGSGHMGMLEAPSTLIEEIIRFVEKN</sequence>
<evidence type="ECO:0000313" key="3">
    <source>
        <dbReference type="EMBL" id="ASS96446.1"/>
    </source>
</evidence>
<dbReference type="InterPro" id="IPR050266">
    <property type="entry name" value="AB_hydrolase_sf"/>
</dbReference>
<feature type="domain" description="AB hydrolase-1" evidence="2">
    <location>
        <begin position="18"/>
        <end position="143"/>
    </location>
</feature>
<dbReference type="PANTHER" id="PTHR43798">
    <property type="entry name" value="MONOACYLGLYCEROL LIPASE"/>
    <property type="match status" value="1"/>
</dbReference>
<accession>A0A223EMK7</accession>
<dbReference type="RefSeq" id="WP_063233261.1">
    <property type="nucleotide sequence ID" value="NZ_BCVO01000008.1"/>
</dbReference>
<evidence type="ECO:0000256" key="1">
    <source>
        <dbReference type="ARBA" id="ARBA00022801"/>
    </source>
</evidence>
<dbReference type="PRINTS" id="PR00111">
    <property type="entry name" value="ABHYDROLASE"/>
</dbReference>